<feature type="compositionally biased region" description="Basic and acidic residues" evidence="1">
    <location>
        <begin position="26"/>
        <end position="40"/>
    </location>
</feature>
<keyword evidence="3" id="KW-1185">Reference proteome</keyword>
<feature type="region of interest" description="Disordered" evidence="1">
    <location>
        <begin position="212"/>
        <end position="240"/>
    </location>
</feature>
<proteinExistence type="predicted"/>
<dbReference type="Proteomes" id="UP000271974">
    <property type="component" value="Unassembled WGS sequence"/>
</dbReference>
<name>A0A3S1BB35_ELYCH</name>
<feature type="region of interest" description="Disordered" evidence="1">
    <location>
        <begin position="435"/>
        <end position="468"/>
    </location>
</feature>
<organism evidence="2 3">
    <name type="scientific">Elysia chlorotica</name>
    <name type="common">Eastern emerald elysia</name>
    <name type="synonym">Sea slug</name>
    <dbReference type="NCBI Taxonomy" id="188477"/>
    <lineage>
        <taxon>Eukaryota</taxon>
        <taxon>Metazoa</taxon>
        <taxon>Spiralia</taxon>
        <taxon>Lophotrochozoa</taxon>
        <taxon>Mollusca</taxon>
        <taxon>Gastropoda</taxon>
        <taxon>Heterobranchia</taxon>
        <taxon>Euthyneura</taxon>
        <taxon>Panpulmonata</taxon>
        <taxon>Sacoglossa</taxon>
        <taxon>Placobranchoidea</taxon>
        <taxon>Plakobranchidae</taxon>
        <taxon>Elysia</taxon>
    </lineage>
</organism>
<feature type="compositionally biased region" description="Low complexity" evidence="1">
    <location>
        <begin position="290"/>
        <end position="307"/>
    </location>
</feature>
<feature type="region of interest" description="Disordered" evidence="1">
    <location>
        <begin position="1"/>
        <end position="92"/>
    </location>
</feature>
<dbReference type="AlphaFoldDB" id="A0A3S1BB35"/>
<comment type="caution">
    <text evidence="2">The sequence shown here is derived from an EMBL/GenBank/DDBJ whole genome shotgun (WGS) entry which is preliminary data.</text>
</comment>
<feature type="region of interest" description="Disordered" evidence="1">
    <location>
        <begin position="338"/>
        <end position="379"/>
    </location>
</feature>
<evidence type="ECO:0000313" key="2">
    <source>
        <dbReference type="EMBL" id="RUS79930.1"/>
    </source>
</evidence>
<dbReference type="EMBL" id="RQTK01000420">
    <property type="protein sequence ID" value="RUS79930.1"/>
    <property type="molecule type" value="Genomic_DNA"/>
</dbReference>
<protein>
    <submittedName>
        <fullName evidence="2">Uncharacterized protein</fullName>
    </submittedName>
</protein>
<gene>
    <name evidence="2" type="ORF">EGW08_012318</name>
</gene>
<sequence>MEEDATISSVKDRPSRSNRRPVSAAPHDELSAEHLSHRLPESGATAGDHQAMQAAEKVPEKERSETGLGQPTTEAGAGATPGIPNGDALPGEVPHAPAAYTNGDLQMVNGHATPGLGGFAASVYEGPAAVRIPPPPMPRSFPALPANTTDDAKLVDHYEHAIGFSASLEKERLEPWPSVNGPQDLAAQLGSAAVEAGQGAHWEVPPKTGLDEISSLGTPVDHPEKGLEYSQGLSKPQRGDLGELGLVDQLAEIGQPDSRMPAIATGQSNGHDDGGASPSLSYSNAVHPEASSVHADSADSVDGADSVCGSQTDQTDRAGQSLKDILSNIVLEEQVITIKLHRDPPPPARRNRRDRLNASRAGPASATDVRTPGAMLPQHPEELSDHLAQLAGYDRWSPARAPTSRSARTGTCFWTWVTRRRSPPPIYTRFLRRLSGAGRTASPRRRLPPSCGRRLRTALSSPRIPQSP</sequence>
<reference evidence="2 3" key="1">
    <citation type="submission" date="2019-01" db="EMBL/GenBank/DDBJ databases">
        <title>A draft genome assembly of the solar-powered sea slug Elysia chlorotica.</title>
        <authorList>
            <person name="Cai H."/>
            <person name="Li Q."/>
            <person name="Fang X."/>
            <person name="Li J."/>
            <person name="Curtis N.E."/>
            <person name="Altenburger A."/>
            <person name="Shibata T."/>
            <person name="Feng M."/>
            <person name="Maeda T."/>
            <person name="Schwartz J.A."/>
            <person name="Shigenobu S."/>
            <person name="Lundholm N."/>
            <person name="Nishiyama T."/>
            <person name="Yang H."/>
            <person name="Hasebe M."/>
            <person name="Li S."/>
            <person name="Pierce S.K."/>
            <person name="Wang J."/>
        </authorList>
    </citation>
    <scope>NUCLEOTIDE SEQUENCE [LARGE SCALE GENOMIC DNA]</scope>
    <source>
        <strain evidence="2">EC2010</strain>
        <tissue evidence="2">Whole organism of an adult</tissue>
    </source>
</reference>
<feature type="region of interest" description="Disordered" evidence="1">
    <location>
        <begin position="259"/>
        <end position="320"/>
    </location>
</feature>
<accession>A0A3S1BB35</accession>
<evidence type="ECO:0000256" key="1">
    <source>
        <dbReference type="SAM" id="MobiDB-lite"/>
    </source>
</evidence>
<feature type="compositionally biased region" description="Polar residues" evidence="1">
    <location>
        <begin position="458"/>
        <end position="468"/>
    </location>
</feature>
<evidence type="ECO:0000313" key="3">
    <source>
        <dbReference type="Proteomes" id="UP000271974"/>
    </source>
</evidence>